<feature type="compositionally biased region" description="Acidic residues" evidence="1">
    <location>
        <begin position="16"/>
        <end position="30"/>
    </location>
</feature>
<sequence>MYSGTIDEHFGPLLPEENEQFELDTSDDEATSDHPAEKEFYDGLRTSTANFDGGTTSGNLDEVDSVDLSGAKRISTE</sequence>
<dbReference type="HOGENOM" id="CLU_2639851_0_0_1"/>
<dbReference type="AlphaFoldDB" id="A0A0A1TCU9"/>
<dbReference type="EMBL" id="CDHN01000004">
    <property type="protein sequence ID" value="CEJ92614.1"/>
    <property type="molecule type" value="Genomic_DNA"/>
</dbReference>
<feature type="compositionally biased region" description="Polar residues" evidence="1">
    <location>
        <begin position="45"/>
        <end position="59"/>
    </location>
</feature>
<evidence type="ECO:0000256" key="1">
    <source>
        <dbReference type="SAM" id="MobiDB-lite"/>
    </source>
</evidence>
<accession>A0A0A1TCU9</accession>
<feature type="region of interest" description="Disordered" evidence="1">
    <location>
        <begin position="1"/>
        <end position="77"/>
    </location>
</feature>
<reference evidence="2 3" key="1">
    <citation type="journal article" date="2015" name="Genome Announc.">
        <title>Draft Genome Sequence and Gene Annotation of the Entomopathogenic Fungus Verticillium hemipterigenum.</title>
        <authorList>
            <person name="Horn F."/>
            <person name="Habel A."/>
            <person name="Scharf D.H."/>
            <person name="Dworschak J."/>
            <person name="Brakhage A.A."/>
            <person name="Guthke R."/>
            <person name="Hertweck C."/>
            <person name="Linde J."/>
        </authorList>
    </citation>
    <scope>NUCLEOTIDE SEQUENCE [LARGE SCALE GENOMIC DNA]</scope>
</reference>
<feature type="compositionally biased region" description="Basic and acidic residues" evidence="1">
    <location>
        <begin position="1"/>
        <end position="10"/>
    </location>
</feature>
<gene>
    <name evidence="2" type="ORF">VHEMI08253</name>
</gene>
<name>A0A0A1TCU9_9HYPO</name>
<proteinExistence type="predicted"/>
<evidence type="ECO:0000313" key="3">
    <source>
        <dbReference type="Proteomes" id="UP000039046"/>
    </source>
</evidence>
<feature type="compositionally biased region" description="Basic and acidic residues" evidence="1">
    <location>
        <begin position="31"/>
        <end position="42"/>
    </location>
</feature>
<keyword evidence="3" id="KW-1185">Reference proteome</keyword>
<evidence type="ECO:0000313" key="2">
    <source>
        <dbReference type="EMBL" id="CEJ92614.1"/>
    </source>
</evidence>
<protein>
    <submittedName>
        <fullName evidence="2">Uncharacterized protein</fullName>
    </submittedName>
</protein>
<organism evidence="2 3">
    <name type="scientific">[Torrubiella] hemipterigena</name>
    <dbReference type="NCBI Taxonomy" id="1531966"/>
    <lineage>
        <taxon>Eukaryota</taxon>
        <taxon>Fungi</taxon>
        <taxon>Dikarya</taxon>
        <taxon>Ascomycota</taxon>
        <taxon>Pezizomycotina</taxon>
        <taxon>Sordariomycetes</taxon>
        <taxon>Hypocreomycetidae</taxon>
        <taxon>Hypocreales</taxon>
        <taxon>Clavicipitaceae</taxon>
        <taxon>Clavicipitaceae incertae sedis</taxon>
        <taxon>'Torrubiella' clade</taxon>
    </lineage>
</organism>
<dbReference type="Proteomes" id="UP000039046">
    <property type="component" value="Unassembled WGS sequence"/>
</dbReference>